<dbReference type="InterPro" id="IPR051783">
    <property type="entry name" value="NAD(P)-dependent_oxidoreduct"/>
</dbReference>
<dbReference type="SUPFAM" id="SSF51735">
    <property type="entry name" value="NAD(P)-binding Rossmann-fold domains"/>
    <property type="match status" value="1"/>
</dbReference>
<dbReference type="Pfam" id="PF01370">
    <property type="entry name" value="Epimerase"/>
    <property type="match status" value="1"/>
</dbReference>
<name>A0A9X4KNF0_9BACL</name>
<evidence type="ECO:0000259" key="1">
    <source>
        <dbReference type="Pfam" id="PF01370"/>
    </source>
</evidence>
<sequence length="284" mass="30959">MKVFVTGGTGFIGSGVVAELIAGGHEVMGLARSDHSAQKLLDAGATPVSGSLTDLSSLQRHAAEADAVIHLAYDPNMRNFFKAAKADRQAIHTIAEAIKGTNKPFIITSGFTGIFGKSQKGSEQETPQLNFITRTRWRAEELLFTYTAQGIRTMVIRMPPVVHGEGDRAFTSFFIEYARKNQHVYYIGDGSNIWPAVHRFDAAHLYRLALEKGKSGSVYHAAAEGVPVKQIATTVSKKLNLPLSSASRLKAIIKLSWFSMTVSLHTPANSNWTQKRARLEGCTA</sequence>
<evidence type="ECO:0000313" key="2">
    <source>
        <dbReference type="EMBL" id="MDG0795176.1"/>
    </source>
</evidence>
<keyword evidence="3" id="KW-1185">Reference proteome</keyword>
<proteinExistence type="predicted"/>
<dbReference type="Proteomes" id="UP001153387">
    <property type="component" value="Unassembled WGS sequence"/>
</dbReference>
<accession>A0A9X4KNF0</accession>
<dbReference type="AlphaFoldDB" id="A0A9X4KNF0"/>
<dbReference type="InterPro" id="IPR001509">
    <property type="entry name" value="Epimerase_deHydtase"/>
</dbReference>
<dbReference type="InterPro" id="IPR036291">
    <property type="entry name" value="NAD(P)-bd_dom_sf"/>
</dbReference>
<gene>
    <name evidence="2" type="ORF">OMP38_33380</name>
</gene>
<dbReference type="GO" id="GO:0004029">
    <property type="term" value="F:aldehyde dehydrogenase (NAD+) activity"/>
    <property type="evidence" value="ECO:0007669"/>
    <property type="project" value="TreeGrafter"/>
</dbReference>
<dbReference type="GO" id="GO:0005737">
    <property type="term" value="C:cytoplasm"/>
    <property type="evidence" value="ECO:0007669"/>
    <property type="project" value="TreeGrafter"/>
</dbReference>
<reference evidence="2 3" key="1">
    <citation type="submission" date="2022-10" db="EMBL/GenBank/DDBJ databases">
        <title>Comparative genomic analysis of Cohnella hashimotonis sp. nov., isolated from the International Space Station.</title>
        <authorList>
            <person name="Simpson A."/>
            <person name="Venkateswaran K."/>
        </authorList>
    </citation>
    <scope>NUCLEOTIDE SEQUENCE [LARGE SCALE GENOMIC DNA]</scope>
    <source>
        <strain evidence="2 3">DSM 18997</strain>
    </source>
</reference>
<dbReference type="CDD" id="cd05262">
    <property type="entry name" value="SDR_a7"/>
    <property type="match status" value="1"/>
</dbReference>
<dbReference type="PANTHER" id="PTHR48079:SF9">
    <property type="entry name" value="PUTATIVE-RELATED"/>
    <property type="match status" value="1"/>
</dbReference>
<comment type="caution">
    <text evidence="2">The sequence shown here is derived from an EMBL/GenBank/DDBJ whole genome shotgun (WGS) entry which is preliminary data.</text>
</comment>
<organism evidence="2 3">
    <name type="scientific">Cohnella ginsengisoli</name>
    <dbReference type="NCBI Taxonomy" id="425004"/>
    <lineage>
        <taxon>Bacteria</taxon>
        <taxon>Bacillati</taxon>
        <taxon>Bacillota</taxon>
        <taxon>Bacilli</taxon>
        <taxon>Bacillales</taxon>
        <taxon>Paenibacillaceae</taxon>
        <taxon>Cohnella</taxon>
    </lineage>
</organism>
<protein>
    <submittedName>
        <fullName evidence="2">SDR family oxidoreductase</fullName>
    </submittedName>
</protein>
<dbReference type="EMBL" id="JAPDHZ010000008">
    <property type="protein sequence ID" value="MDG0795176.1"/>
    <property type="molecule type" value="Genomic_DNA"/>
</dbReference>
<dbReference type="Gene3D" id="3.40.50.720">
    <property type="entry name" value="NAD(P)-binding Rossmann-like Domain"/>
    <property type="match status" value="1"/>
</dbReference>
<feature type="domain" description="NAD-dependent epimerase/dehydratase" evidence="1">
    <location>
        <begin position="3"/>
        <end position="220"/>
    </location>
</feature>
<dbReference type="RefSeq" id="WP_277568872.1">
    <property type="nucleotide sequence ID" value="NZ_JAPDHZ010000008.1"/>
</dbReference>
<evidence type="ECO:0000313" key="3">
    <source>
        <dbReference type="Proteomes" id="UP001153387"/>
    </source>
</evidence>
<dbReference type="PANTHER" id="PTHR48079">
    <property type="entry name" value="PROTEIN YEEZ"/>
    <property type="match status" value="1"/>
</dbReference>